<feature type="compositionally biased region" description="Low complexity" evidence="11">
    <location>
        <begin position="1056"/>
        <end position="1071"/>
    </location>
</feature>
<dbReference type="FunFam" id="1.10.510.10:FF:000006">
    <property type="entry name" value="Serine/threonine-protein kinase WNK1 isoform 2"/>
    <property type="match status" value="1"/>
</dbReference>
<evidence type="ECO:0000256" key="9">
    <source>
        <dbReference type="ARBA" id="ARBA00048679"/>
    </source>
</evidence>
<organism evidence="13 14">
    <name type="scientific">Sitophilus oryzae</name>
    <name type="common">Rice weevil</name>
    <name type="synonym">Curculio oryzae</name>
    <dbReference type="NCBI Taxonomy" id="7048"/>
    <lineage>
        <taxon>Eukaryota</taxon>
        <taxon>Metazoa</taxon>
        <taxon>Ecdysozoa</taxon>
        <taxon>Arthropoda</taxon>
        <taxon>Hexapoda</taxon>
        <taxon>Insecta</taxon>
        <taxon>Pterygota</taxon>
        <taxon>Neoptera</taxon>
        <taxon>Endopterygota</taxon>
        <taxon>Coleoptera</taxon>
        <taxon>Polyphaga</taxon>
        <taxon>Cucujiformia</taxon>
        <taxon>Curculionidae</taxon>
        <taxon>Dryophthorinae</taxon>
        <taxon>Sitophilus</taxon>
    </lineage>
</organism>
<protein>
    <recommendedName>
        <fullName evidence="2">non-specific serine/threonine protein kinase</fullName>
        <ecNumber evidence="2">2.7.11.1</ecNumber>
    </recommendedName>
</protein>
<dbReference type="OrthoDB" id="4062651at2759"/>
<evidence type="ECO:0000313" key="13">
    <source>
        <dbReference type="Proteomes" id="UP000504635"/>
    </source>
</evidence>
<dbReference type="GO" id="GO:0005524">
    <property type="term" value="F:ATP binding"/>
    <property type="evidence" value="ECO:0007669"/>
    <property type="project" value="UniProtKB-KW"/>
</dbReference>
<comment type="cofactor">
    <cofactor evidence="1">
        <name>Mg(2+)</name>
        <dbReference type="ChEBI" id="CHEBI:18420"/>
    </cofactor>
</comment>
<dbReference type="SUPFAM" id="SSF56112">
    <property type="entry name" value="Protein kinase-like (PK-like)"/>
    <property type="match status" value="1"/>
</dbReference>
<dbReference type="InParanoid" id="A0A6J2XPJ8"/>
<dbReference type="Proteomes" id="UP000504635">
    <property type="component" value="Unplaced"/>
</dbReference>
<gene>
    <name evidence="14" type="primary">LOC115880025</name>
</gene>
<feature type="region of interest" description="Disordered" evidence="11">
    <location>
        <begin position="1616"/>
        <end position="1638"/>
    </location>
</feature>
<sequence length="2512" mass="282281">MTAEIIKAVKEPGLEMLHLICNKIWHTGEWPDDWTHSTIVTLHKKGSIHISAATIVQFPSSHMPVKTTLATIPRKKSSSVEAGTAGAGPAAAAASRGGGKGPLAWTRSLTSSACRKGDLHKHKRAASVAAVEVGEEAALVQTGAVSSLKDKANEKANIGSSEQKVHQGPSTTLFDKIDNIEFIDQSASQDVSKLNKGYHTLDADADFNEDDVFKTPTNKLQKSKVKAKTSSSKKKTKKNKNLRSDTPNPETSHKKATSGEQVTTIETVTTDIETTKIVTTTTSLNRYTFMKLMDEQNAIDFHSEKKNRTHSCSSIPYDNIIDNLAPFRKRFCNVQLFGRSNENDFPWIGSDSDVRQIVESVLNYILDMAVDIIEKNQLLLKAKDNNEPKNKPKSNEGEIPKETFSDFGYKSRIRCNTGNILPNLYQKPTKAPSSDNLIDAKNFVEDYEEYHDSCCEMADSQVAVNQIIKDLSENFEKEITERQRHQKKKDKFVKHGGVTTMIAIETDSNAEDDIDLQQNNMMLLEIGPMYNIPKNLFQSAEMTEITEQTIDRHDQNAENNLDVEQPLVVNLAERRARTEDDDDDVYRPIAVSPDGRFFKYEEEIGRGSFKTVYRGLDTQTGVAVAWCELQEKKLNKAERQRFREEAEMLKKLQHPNIVRFYNYWESPGTKKKNIVLVTELMLSGTLKTYLRRFKKINPKVLKSWCRQILKGLAFLHSRSPPIIHRDLKCDNIFITGTTGSVKIGDLGLATLKNRSFAKSVIGTPEFMAPEMYEEHYDEGVDVYAFGMCMLEMATSEYPYSECTGPGQIYKKVISGVKPASFEKVQNPEIKDVIESCIRPRKEDRPKIKDLLQHVFFEEDVGLKVEVVSQEDKKIVFRLRVIDPKKRTHKHKENEAIQFEFDTQTDKYDAIAEEMAKSGIIFEEDAKMVSQLLKTQIVQINKEREKQNKENEVLAQQYQQYLQQVDQITQQQPPQINQSQQNTQSQQPLQPASQYQQPGIIQQDPPAYQSKSLTSDLHQSAQSVSSLIPQDNQQENKDMMYSQPSTQPQFPEPPQQPSQVPSVQPQEPPSQFVDPLQGTNQVQSCSAILQRQTSVDPDMQSQTIVHKESASAQFMHQNVVQEDVVQHGEILQGETEPDVPETQPISQTDLFHPVTSSNDSNRLNMDGRIEVPQINPNLQQENYVHQQQGYAPQHSQPYQQYQQIETQPDLQAQQQFIQQPYPHQQQPPSSQHQNSEQQTYQQPSQQDILPNQQQPQAAFSTPSLSQASFTQPPEGQHSYSEPQYVTPIDHQQEPPKFMPQQSIDQPVYQQPQHQFVQPPQPQQQPNESAAQDVNQQQCQQIDNSAQEVHEQQQCQPIGHRLSTTDIPPMNLEQLQQKLAAQHLKDQHRASTTSLPPMTTFDSSAQDHRRHSTVSQPACPQEYNNLHQQIIPEGQVQDFSQLSSAKQISNEQLEAVIEQGTVMVPTVDQLPAKELSQDTISPNQIQPVIEDFELSEQDQSSSTGIDPDTLPKRRTKRSSLRHRLIVDSVFSDGTVECRLLSKQRTISFKFNRLDTTSNDIINGLTKQDLLKSDQLEKLRVHLQDVMNELKLKPNKIPECAREGSCNGDGQKIKVRHGSLTRHSHKKTHRRHKSKDESSTRLLENKQAYLEVNQEDFQSIKTTLTDTIYQNLRCRESLNSSGTVSRKTSTASEYTPEHTYITNSNNNNNQNPLELSNVSSNSDDYLIATTDLSSAPSKKNICKGFKEDIPDHADTLKNELTESLKQKESLQLVPGQKVNLKVFVMSVGKDEAKNELTEPKIEMKNDQLSAPVDSNPPEFLGTTSQETLPTKQDNKPVEKIIQVIVEKGEKTTENKDENLSVRSPKRKISRFLVSPVLSGQLDVPKYVENAGYNSQDKGNALKIELEAQTLEKNASEKVILSPTIVEYNQIDSSTLSPNDQLPTQATSTTEQVVFQSHTMQPPEQTVHNVNIPTRKNSAPLECIRLDGEKAMEQKISVCSLKEDSTMSKGELVCGPELINTIEQLKISLEHLKNSNHPKKEESETKIVSSTVEVPMVNPSESEPQTTSIPSILQTPEPQEMAEFIPSVPLPMPQQQQTIVSQQPLQANLSSQMSVDISQAQVPSYEQAISTFGQTSQQLPASESLQNLENGQNVIQISQQQQFVPQELIDQSSISNQDIVTGHCVLKDSLTHIERTSQPSTPQQEVKDDASFYNDVQNKPVTTPAPAVQNLTLGVEISSTTASSDVLSPVRELGQQNMNSIPMGIISEAPESTNNDLWDLNGQLKNINEKQQIIDNAAQLQMLQKTTDTDEIKNQVIHDAGHSVNQALQDSSKSFPIENERINQTLVDATGLNQISPESPAIDQTIFTTTATNANAFFEQTSGQIPDAGQVNSTVVSKPQIQTVSSAQGLPLNTNREPINVSQEGHAFESPQGPDFTTVINTTFDCLKTTLVKSLPNTGGEIASEDGEEKSQVTEETFEEMLNRQKAELNALMEAHRRQQLEYMGKYKRQKDREDT</sequence>
<evidence type="ECO:0000256" key="8">
    <source>
        <dbReference type="ARBA" id="ARBA00047899"/>
    </source>
</evidence>
<evidence type="ECO:0000256" key="3">
    <source>
        <dbReference type="ARBA" id="ARBA00022527"/>
    </source>
</evidence>
<feature type="domain" description="Protein kinase" evidence="12">
    <location>
        <begin position="598"/>
        <end position="856"/>
    </location>
</feature>
<comment type="catalytic activity">
    <reaction evidence="9">
        <text>L-seryl-[protein] + ATP = O-phospho-L-seryl-[protein] + ADP + H(+)</text>
        <dbReference type="Rhea" id="RHEA:17989"/>
        <dbReference type="Rhea" id="RHEA-COMP:9863"/>
        <dbReference type="Rhea" id="RHEA-COMP:11604"/>
        <dbReference type="ChEBI" id="CHEBI:15378"/>
        <dbReference type="ChEBI" id="CHEBI:29999"/>
        <dbReference type="ChEBI" id="CHEBI:30616"/>
        <dbReference type="ChEBI" id="CHEBI:83421"/>
        <dbReference type="ChEBI" id="CHEBI:456216"/>
        <dbReference type="EC" id="2.7.11.1"/>
    </reaction>
</comment>
<evidence type="ECO:0000256" key="11">
    <source>
        <dbReference type="SAM" id="MobiDB-lite"/>
    </source>
</evidence>
<feature type="compositionally biased region" description="Basic residues" evidence="11">
    <location>
        <begin position="221"/>
        <end position="241"/>
    </location>
</feature>
<dbReference type="PANTHER" id="PTHR13902">
    <property type="entry name" value="SERINE/THREONINE-PROTEIN KINASE WNK WITH NO LYSINE -RELATED"/>
    <property type="match status" value="1"/>
</dbReference>
<dbReference type="InterPro" id="IPR056865">
    <property type="entry name" value="CCTL2_WNK"/>
</dbReference>
<feature type="region of interest" description="Disordered" evidence="11">
    <location>
        <begin position="214"/>
        <end position="262"/>
    </location>
</feature>
<feature type="region of interest" description="Disordered" evidence="11">
    <location>
        <begin position="968"/>
        <end position="1025"/>
    </location>
</feature>
<evidence type="ECO:0000256" key="5">
    <source>
        <dbReference type="ARBA" id="ARBA00022741"/>
    </source>
</evidence>
<feature type="compositionally biased region" description="Polar residues" evidence="11">
    <location>
        <begin position="1008"/>
        <end position="1025"/>
    </location>
</feature>
<evidence type="ECO:0000256" key="7">
    <source>
        <dbReference type="ARBA" id="ARBA00022840"/>
    </source>
</evidence>
<dbReference type="Gene3D" id="3.30.200.20">
    <property type="entry name" value="Phosphorylase Kinase, domain 1"/>
    <property type="match status" value="1"/>
</dbReference>
<feature type="compositionally biased region" description="Low complexity" evidence="11">
    <location>
        <begin position="1304"/>
        <end position="1345"/>
    </location>
</feature>
<dbReference type="InterPro" id="IPR000719">
    <property type="entry name" value="Prot_kinase_dom"/>
</dbReference>
<feature type="region of interest" description="Disordered" evidence="11">
    <location>
        <begin position="1677"/>
        <end position="1708"/>
    </location>
</feature>
<keyword evidence="13" id="KW-1185">Reference proteome</keyword>
<feature type="region of interest" description="Disordered" evidence="11">
    <location>
        <begin position="1134"/>
        <end position="1163"/>
    </location>
</feature>
<dbReference type="GO" id="GO:0004674">
    <property type="term" value="F:protein serine/threonine kinase activity"/>
    <property type="evidence" value="ECO:0007669"/>
    <property type="project" value="UniProtKB-KW"/>
</dbReference>
<dbReference type="PROSITE" id="PS50011">
    <property type="entry name" value="PROTEIN_KINASE_DOM"/>
    <property type="match status" value="1"/>
</dbReference>
<dbReference type="SMART" id="SM00220">
    <property type="entry name" value="S_TKc"/>
    <property type="match status" value="1"/>
</dbReference>
<dbReference type="Pfam" id="PF24889">
    <property type="entry name" value="CCTL2_WNK"/>
    <property type="match status" value="1"/>
</dbReference>
<dbReference type="FunFam" id="3.30.200.20:FF:000010">
    <property type="entry name" value="Serine/threonine-protein kinase WNK1 isoform 2"/>
    <property type="match status" value="1"/>
</dbReference>
<keyword evidence="6" id="KW-0418">Kinase</keyword>
<feature type="region of interest" description="Disordered" evidence="11">
    <location>
        <begin position="1491"/>
        <end position="1515"/>
    </location>
</feature>
<proteinExistence type="predicted"/>
<feature type="compositionally biased region" description="Polar residues" evidence="11">
    <location>
        <begin position="1256"/>
        <end position="1280"/>
    </location>
</feature>
<keyword evidence="10" id="KW-0175">Coiled coil</keyword>
<dbReference type="Gene3D" id="1.10.510.10">
    <property type="entry name" value="Transferase(Phosphotransferase) domain 1"/>
    <property type="match status" value="1"/>
</dbReference>
<reference evidence="14" key="1">
    <citation type="submission" date="2025-08" db="UniProtKB">
        <authorList>
            <consortium name="RefSeq"/>
        </authorList>
    </citation>
    <scope>IDENTIFICATION</scope>
    <source>
        <tissue evidence="14">Gonads</tissue>
    </source>
</reference>
<feature type="coiled-coil region" evidence="10">
    <location>
        <begin position="2471"/>
        <end position="2498"/>
    </location>
</feature>
<evidence type="ECO:0000259" key="12">
    <source>
        <dbReference type="PROSITE" id="PS50011"/>
    </source>
</evidence>
<evidence type="ECO:0000256" key="6">
    <source>
        <dbReference type="ARBA" id="ARBA00022777"/>
    </source>
</evidence>
<evidence type="ECO:0000256" key="4">
    <source>
        <dbReference type="ARBA" id="ARBA00022679"/>
    </source>
</evidence>
<feature type="compositionally biased region" description="Basic residues" evidence="11">
    <location>
        <begin position="1616"/>
        <end position="1630"/>
    </location>
</feature>
<evidence type="ECO:0000256" key="10">
    <source>
        <dbReference type="SAM" id="Coils"/>
    </source>
</evidence>
<dbReference type="InterPro" id="IPR008271">
    <property type="entry name" value="Ser/Thr_kinase_AS"/>
</dbReference>
<feature type="region of interest" description="Disordered" evidence="11">
    <location>
        <begin position="1377"/>
        <end position="1405"/>
    </location>
</feature>
<feature type="compositionally biased region" description="Low complexity" evidence="11">
    <location>
        <begin position="1218"/>
        <end position="1255"/>
    </location>
</feature>
<dbReference type="Pfam" id="PF00069">
    <property type="entry name" value="Pkinase"/>
    <property type="match status" value="1"/>
</dbReference>
<feature type="region of interest" description="Disordered" evidence="11">
    <location>
        <begin position="1218"/>
        <end position="1280"/>
    </location>
</feature>
<feature type="compositionally biased region" description="Low complexity" evidence="11">
    <location>
        <begin position="968"/>
        <end position="997"/>
    </location>
</feature>
<dbReference type="InterPro" id="IPR050588">
    <property type="entry name" value="WNK_Ser-Thr_kinase"/>
</dbReference>
<dbReference type="InterPro" id="IPR011009">
    <property type="entry name" value="Kinase-like_dom_sf"/>
</dbReference>
<keyword evidence="3" id="KW-0723">Serine/threonine-protein kinase</keyword>
<dbReference type="PROSITE" id="PS00108">
    <property type="entry name" value="PROTEIN_KINASE_ST"/>
    <property type="match status" value="1"/>
</dbReference>
<evidence type="ECO:0000313" key="14">
    <source>
        <dbReference type="RefSeq" id="XP_030752996.1"/>
    </source>
</evidence>
<keyword evidence="4" id="KW-0808">Transferase</keyword>
<feature type="region of interest" description="Disordered" evidence="11">
    <location>
        <begin position="1037"/>
        <end position="1076"/>
    </location>
</feature>
<evidence type="ECO:0000256" key="1">
    <source>
        <dbReference type="ARBA" id="ARBA00001946"/>
    </source>
</evidence>
<dbReference type="InterPro" id="IPR024678">
    <property type="entry name" value="Kinase_OSR1/WNK_CCT"/>
</dbReference>
<keyword evidence="5" id="KW-0547">Nucleotide-binding</keyword>
<accession>A0A6J2XPJ8</accession>
<dbReference type="Gene3D" id="3.10.20.90">
    <property type="entry name" value="Phosphatidylinositol 3-kinase Catalytic Subunit, Chain A, domain 1"/>
    <property type="match status" value="1"/>
</dbReference>
<keyword evidence="7" id="KW-0067">ATP-binding</keyword>
<feature type="compositionally biased region" description="Polar residues" evidence="11">
    <location>
        <begin position="1677"/>
        <end position="1690"/>
    </location>
</feature>
<dbReference type="RefSeq" id="XP_030752996.1">
    <property type="nucleotide sequence ID" value="XM_030897136.1"/>
</dbReference>
<feature type="compositionally biased region" description="Polar residues" evidence="11">
    <location>
        <begin position="1142"/>
        <end position="1162"/>
    </location>
</feature>
<dbReference type="GeneID" id="115880025"/>
<name>A0A6J2XPJ8_SITOR</name>
<comment type="catalytic activity">
    <reaction evidence="8">
        <text>L-threonyl-[protein] + ATP = O-phospho-L-threonyl-[protein] + ADP + H(+)</text>
        <dbReference type="Rhea" id="RHEA:46608"/>
        <dbReference type="Rhea" id="RHEA-COMP:11060"/>
        <dbReference type="Rhea" id="RHEA-COMP:11605"/>
        <dbReference type="ChEBI" id="CHEBI:15378"/>
        <dbReference type="ChEBI" id="CHEBI:30013"/>
        <dbReference type="ChEBI" id="CHEBI:30616"/>
        <dbReference type="ChEBI" id="CHEBI:61977"/>
        <dbReference type="ChEBI" id="CHEBI:456216"/>
        <dbReference type="EC" id="2.7.11.1"/>
    </reaction>
</comment>
<dbReference type="KEGG" id="soy:115880025"/>
<feature type="region of interest" description="Disordered" evidence="11">
    <location>
        <begin position="1304"/>
        <end position="1353"/>
    </location>
</feature>
<feature type="compositionally biased region" description="Polar residues" evidence="11">
    <location>
        <begin position="1388"/>
        <end position="1402"/>
    </location>
</feature>
<evidence type="ECO:0000256" key="2">
    <source>
        <dbReference type="ARBA" id="ARBA00012513"/>
    </source>
</evidence>
<dbReference type="EC" id="2.7.11.1" evidence="2"/>
<dbReference type="CDD" id="cd13983">
    <property type="entry name" value="STKc_WNK"/>
    <property type="match status" value="1"/>
</dbReference>
<dbReference type="Pfam" id="PF12202">
    <property type="entry name" value="OSR1_C"/>
    <property type="match status" value="1"/>
</dbReference>